<evidence type="ECO:0000313" key="2">
    <source>
        <dbReference type="Proteomes" id="UP001172082"/>
    </source>
</evidence>
<name>A0ABT8KL67_9BACT</name>
<keyword evidence="2" id="KW-1185">Reference proteome</keyword>
<accession>A0ABT8KL67</accession>
<dbReference type="Proteomes" id="UP001172082">
    <property type="component" value="Unassembled WGS sequence"/>
</dbReference>
<reference evidence="1" key="1">
    <citation type="submission" date="2023-06" db="EMBL/GenBank/DDBJ databases">
        <title>Genomic of Parafulvivirga corallium.</title>
        <authorList>
            <person name="Wang G."/>
        </authorList>
    </citation>
    <scope>NUCLEOTIDE SEQUENCE</scope>
    <source>
        <strain evidence="1">BMA10</strain>
    </source>
</reference>
<organism evidence="1 2">
    <name type="scientific">Splendidivirga corallicola</name>
    <dbReference type="NCBI Taxonomy" id="3051826"/>
    <lineage>
        <taxon>Bacteria</taxon>
        <taxon>Pseudomonadati</taxon>
        <taxon>Bacteroidota</taxon>
        <taxon>Cytophagia</taxon>
        <taxon>Cytophagales</taxon>
        <taxon>Splendidivirgaceae</taxon>
        <taxon>Splendidivirga</taxon>
    </lineage>
</organism>
<evidence type="ECO:0000313" key="1">
    <source>
        <dbReference type="EMBL" id="MDN5201462.1"/>
    </source>
</evidence>
<dbReference type="RefSeq" id="WP_346751492.1">
    <property type="nucleotide sequence ID" value="NZ_JAUJEA010000003.1"/>
</dbReference>
<sequence>MNRIGMLKKSTGTLLLLLLLWSGGLAQSEQEVSVGKGNPVLNRYLTSSLGSRSVRLKDDHMSPMNYFGGMITPGFGIIKERARSISRFDLLFNIGSIRSRNATELRPMRGDYFRLDIQYAYLRYIKEIGEGKYRWFVGGKFRSHANVRLNEQLDTGFITFIFTNGLSFSTALQRDFQLFNRKFIAFYQVDIGVLSHVVRPNYLNIFNYLDPENDWLEERLRDSDWLTIGKFNSIKSQLEIAYPIKAGNMIKFSYGWDFYSLNNKLKAKGASHEFLFTFMFNF</sequence>
<gene>
    <name evidence="1" type="ORF">QQ008_08820</name>
</gene>
<protein>
    <submittedName>
        <fullName evidence="1">Uncharacterized protein</fullName>
    </submittedName>
</protein>
<dbReference type="EMBL" id="JAUJEA010000003">
    <property type="protein sequence ID" value="MDN5201462.1"/>
    <property type="molecule type" value="Genomic_DNA"/>
</dbReference>
<proteinExistence type="predicted"/>
<comment type="caution">
    <text evidence="1">The sequence shown here is derived from an EMBL/GenBank/DDBJ whole genome shotgun (WGS) entry which is preliminary data.</text>
</comment>